<dbReference type="EMBL" id="QCYK01000001">
    <property type="protein sequence ID" value="PUZ29570.1"/>
    <property type="molecule type" value="Genomic_DNA"/>
</dbReference>
<comment type="caution">
    <text evidence="1">The sequence shown here is derived from an EMBL/GenBank/DDBJ whole genome shotgun (WGS) entry which is preliminary data.</text>
</comment>
<sequence length="81" mass="9333">MLGCEHFLPAGSLCFTQFLNGRFFVGWKVSFQAILGWKHFFVCWKRLFLSAFWNARIFLLAESVCQCGSYKILKIKFGGKG</sequence>
<keyword evidence="2" id="KW-1185">Reference proteome</keyword>
<proteinExistence type="predicted"/>
<protein>
    <submittedName>
        <fullName evidence="1">Uncharacterized protein</fullName>
    </submittedName>
</protein>
<dbReference type="Proteomes" id="UP000244450">
    <property type="component" value="Unassembled WGS sequence"/>
</dbReference>
<evidence type="ECO:0000313" key="2">
    <source>
        <dbReference type="Proteomes" id="UP000244450"/>
    </source>
</evidence>
<dbReference type="AlphaFoldDB" id="A0A2T7BPK0"/>
<evidence type="ECO:0000313" key="1">
    <source>
        <dbReference type="EMBL" id="PUZ29570.1"/>
    </source>
</evidence>
<accession>A0A2T7BPK0</accession>
<gene>
    <name evidence="1" type="ORF">DCC81_09025</name>
</gene>
<organism evidence="1 2">
    <name type="scientific">Chitinophaga parva</name>
    <dbReference type="NCBI Taxonomy" id="2169414"/>
    <lineage>
        <taxon>Bacteria</taxon>
        <taxon>Pseudomonadati</taxon>
        <taxon>Bacteroidota</taxon>
        <taxon>Chitinophagia</taxon>
        <taxon>Chitinophagales</taxon>
        <taxon>Chitinophagaceae</taxon>
        <taxon>Chitinophaga</taxon>
    </lineage>
</organism>
<name>A0A2T7BPK0_9BACT</name>
<reference evidence="1 2" key="1">
    <citation type="submission" date="2018-04" db="EMBL/GenBank/DDBJ databases">
        <title>Chitinophaga fuyangensis sp. nov., isolated from soil in a chemical factory.</title>
        <authorList>
            <person name="Chen K."/>
        </authorList>
    </citation>
    <scope>NUCLEOTIDE SEQUENCE [LARGE SCALE GENOMIC DNA]</scope>
    <source>
        <strain evidence="1 2">LY-1</strain>
    </source>
</reference>